<protein>
    <submittedName>
        <fullName evidence="1">Uncharacterized protein</fullName>
    </submittedName>
</protein>
<sequence>MMPETERSMLDRLNRRYDKGNAAGPRYVRAEHVKISTGYDTRRICDYMAMDLWTGGSGRLKVGAQLHGHEVKVSRSDWLTELRDPSKADAFRVYCDFWWLVVSDPAIVKPGELPEGWGLMVASTERHTNRPTIRVAVQATRNLDVLPMPRDLQGTLMRATAKTAARIAISQGTGHEQG</sequence>
<gene>
    <name evidence="1" type="ORF">D9V32_15590</name>
</gene>
<dbReference type="Proteomes" id="UP000272503">
    <property type="component" value="Unassembled WGS sequence"/>
</dbReference>
<proteinExistence type="predicted"/>
<name>A0A3L6ZX91_9MICO</name>
<organism evidence="1 2">
    <name type="scientific">Mycetocola tolaasinivorans</name>
    <dbReference type="NCBI Taxonomy" id="76635"/>
    <lineage>
        <taxon>Bacteria</taxon>
        <taxon>Bacillati</taxon>
        <taxon>Actinomycetota</taxon>
        <taxon>Actinomycetes</taxon>
        <taxon>Micrococcales</taxon>
        <taxon>Microbacteriaceae</taxon>
        <taxon>Mycetocola</taxon>
    </lineage>
</organism>
<dbReference type="AlphaFoldDB" id="A0A3L6ZX91"/>
<reference evidence="1 2" key="1">
    <citation type="submission" date="2018-10" db="EMBL/GenBank/DDBJ databases">
        <authorList>
            <person name="Li J."/>
        </authorList>
    </citation>
    <scope>NUCLEOTIDE SEQUENCE [LARGE SCALE GENOMIC DNA]</scope>
    <source>
        <strain evidence="1 2">IF 016277</strain>
    </source>
</reference>
<accession>A0A3L6ZX91</accession>
<keyword evidence="2" id="KW-1185">Reference proteome</keyword>
<dbReference type="EMBL" id="RCUX01000018">
    <property type="protein sequence ID" value="RLP72315.1"/>
    <property type="molecule type" value="Genomic_DNA"/>
</dbReference>
<evidence type="ECO:0000313" key="1">
    <source>
        <dbReference type="EMBL" id="RLP72315.1"/>
    </source>
</evidence>
<evidence type="ECO:0000313" key="2">
    <source>
        <dbReference type="Proteomes" id="UP000272503"/>
    </source>
</evidence>
<comment type="caution">
    <text evidence="1">The sequence shown here is derived from an EMBL/GenBank/DDBJ whole genome shotgun (WGS) entry which is preliminary data.</text>
</comment>